<dbReference type="Proteomes" id="UP000785613">
    <property type="component" value="Unassembled WGS sequence"/>
</dbReference>
<keyword evidence="1" id="KW-0812">Transmembrane</keyword>
<evidence type="ECO:0000256" key="1">
    <source>
        <dbReference type="SAM" id="Phobius"/>
    </source>
</evidence>
<keyword evidence="3" id="KW-1185">Reference proteome</keyword>
<name>A0ABX0LH48_9BURK</name>
<organism evidence="2 3">
    <name type="scientific">Massilia rubra</name>
    <dbReference type="NCBI Taxonomy" id="2607910"/>
    <lineage>
        <taxon>Bacteria</taxon>
        <taxon>Pseudomonadati</taxon>
        <taxon>Pseudomonadota</taxon>
        <taxon>Betaproteobacteria</taxon>
        <taxon>Burkholderiales</taxon>
        <taxon>Oxalobacteraceae</taxon>
        <taxon>Telluria group</taxon>
        <taxon>Massilia</taxon>
    </lineage>
</organism>
<evidence type="ECO:0008006" key="4">
    <source>
        <dbReference type="Google" id="ProtNLM"/>
    </source>
</evidence>
<keyword evidence="1" id="KW-1133">Transmembrane helix</keyword>
<evidence type="ECO:0000313" key="2">
    <source>
        <dbReference type="EMBL" id="NHZ34153.1"/>
    </source>
</evidence>
<accession>A0ABX0LH48</accession>
<dbReference type="RefSeq" id="WP_167224407.1">
    <property type="nucleotide sequence ID" value="NZ_VUYU01000006.1"/>
</dbReference>
<gene>
    <name evidence="2" type="ORF">F0185_11210</name>
</gene>
<evidence type="ECO:0000313" key="3">
    <source>
        <dbReference type="Proteomes" id="UP000785613"/>
    </source>
</evidence>
<sequence length="104" mass="11791">MSWLITLSKAQIMDLMEARMIKLELAVEKILERLFAVERDLAVIRSNYTAKDELAEVQRDVAVIRSNYVTKEDLAALEVRLLKWFIGTAVTLAGVAFAAGKWIH</sequence>
<protein>
    <recommendedName>
        <fullName evidence="4">DUF1640 domain-containing protein</fullName>
    </recommendedName>
</protein>
<comment type="caution">
    <text evidence="2">The sequence shown here is derived from an EMBL/GenBank/DDBJ whole genome shotgun (WGS) entry which is preliminary data.</text>
</comment>
<feature type="transmembrane region" description="Helical" evidence="1">
    <location>
        <begin position="81"/>
        <end position="103"/>
    </location>
</feature>
<proteinExistence type="predicted"/>
<keyword evidence="1" id="KW-0472">Membrane</keyword>
<reference evidence="2 3" key="1">
    <citation type="submission" date="2019-09" db="EMBL/GenBank/DDBJ databases">
        <title>Taxonomy of Antarctic Massilia spp.: description of Massilia rubra sp. nov., Massilia aquatica sp. nov., Massilia mucilaginosa sp. nov., Massilia frigida sp. nov. isolated from streams, lakes and regoliths.</title>
        <authorList>
            <person name="Holochova P."/>
            <person name="Sedlacek I."/>
            <person name="Kralova S."/>
            <person name="Maslanova I."/>
            <person name="Busse H.-J."/>
            <person name="Stankova E."/>
            <person name="Vrbovska V."/>
            <person name="Kovarovic V."/>
            <person name="Bartak M."/>
            <person name="Svec P."/>
            <person name="Pantucek R."/>
        </authorList>
    </citation>
    <scope>NUCLEOTIDE SEQUENCE [LARGE SCALE GENOMIC DNA]</scope>
    <source>
        <strain evidence="2 3">CCM 8692</strain>
    </source>
</reference>
<dbReference type="EMBL" id="VUYU01000006">
    <property type="protein sequence ID" value="NHZ34153.1"/>
    <property type="molecule type" value="Genomic_DNA"/>
</dbReference>